<dbReference type="AlphaFoldDB" id="A0A1X7HSS5"/>
<name>A0A1X7HSS5_9PROT</name>
<dbReference type="STRING" id="286727.SAMN02982917_0490"/>
<evidence type="ECO:0000313" key="1">
    <source>
        <dbReference type="EMBL" id="SMF92127.1"/>
    </source>
</evidence>
<reference evidence="1 2" key="1">
    <citation type="submission" date="2017-04" db="EMBL/GenBank/DDBJ databases">
        <authorList>
            <person name="Afonso C.L."/>
            <person name="Miller P.J."/>
            <person name="Scott M.A."/>
            <person name="Spackman E."/>
            <person name="Goraichik I."/>
            <person name="Dimitrov K.M."/>
            <person name="Suarez D.L."/>
            <person name="Swayne D.E."/>
        </authorList>
    </citation>
    <scope>NUCLEOTIDE SEQUENCE [LARGE SCALE GENOMIC DNA]</scope>
    <source>
        <strain evidence="1 2">A2P</strain>
    </source>
</reference>
<evidence type="ECO:0000313" key="2">
    <source>
        <dbReference type="Proteomes" id="UP000192936"/>
    </source>
</evidence>
<sequence>MGKLANFGNLRVVIQGRDHNPPHFHVKGPDINALVGIDPVTVIRGKLPSVLWPEIRDWAIAHRSELIAAWNTLNPHIPTA</sequence>
<evidence type="ECO:0008006" key="3">
    <source>
        <dbReference type="Google" id="ProtNLM"/>
    </source>
</evidence>
<accession>A0A1X7HSS5</accession>
<proteinExistence type="predicted"/>
<organism evidence="1 2">
    <name type="scientific">Azospirillum oryzae</name>
    <dbReference type="NCBI Taxonomy" id="286727"/>
    <lineage>
        <taxon>Bacteria</taxon>
        <taxon>Pseudomonadati</taxon>
        <taxon>Pseudomonadota</taxon>
        <taxon>Alphaproteobacteria</taxon>
        <taxon>Rhodospirillales</taxon>
        <taxon>Azospirillaceae</taxon>
        <taxon>Azospirillum</taxon>
    </lineage>
</organism>
<protein>
    <recommendedName>
        <fullName evidence="3">DUF4160 domain-containing protein</fullName>
    </recommendedName>
</protein>
<dbReference type="Pfam" id="PF13711">
    <property type="entry name" value="DUF4160"/>
    <property type="match status" value="1"/>
</dbReference>
<dbReference type="Proteomes" id="UP000192936">
    <property type="component" value="Unassembled WGS sequence"/>
</dbReference>
<dbReference type="OrthoDB" id="122670at2"/>
<dbReference type="EMBL" id="FXAK01000010">
    <property type="protein sequence ID" value="SMF92127.1"/>
    <property type="molecule type" value="Genomic_DNA"/>
</dbReference>
<gene>
    <name evidence="1" type="ORF">SAMN02982917_0490</name>
</gene>
<dbReference type="InterPro" id="IPR025427">
    <property type="entry name" value="DUF4160"/>
</dbReference>